<dbReference type="Pfam" id="PF01545">
    <property type="entry name" value="Cation_efflux"/>
    <property type="match status" value="1"/>
</dbReference>
<evidence type="ECO:0000313" key="8">
    <source>
        <dbReference type="Proteomes" id="UP000820669"/>
    </source>
</evidence>
<proteinExistence type="predicted"/>
<organism evidence="7 8">
    <name type="scientific">Pseudonocardia acidicola</name>
    <dbReference type="NCBI Taxonomy" id="2724939"/>
    <lineage>
        <taxon>Bacteria</taxon>
        <taxon>Bacillati</taxon>
        <taxon>Actinomycetota</taxon>
        <taxon>Actinomycetes</taxon>
        <taxon>Pseudonocardiales</taxon>
        <taxon>Pseudonocardiaceae</taxon>
        <taxon>Pseudonocardia</taxon>
    </lineage>
</organism>
<dbReference type="SUPFAM" id="SSF161111">
    <property type="entry name" value="Cation efflux protein transmembrane domain-like"/>
    <property type="match status" value="1"/>
</dbReference>
<dbReference type="Gene3D" id="1.20.1510.10">
    <property type="entry name" value="Cation efflux protein transmembrane domain"/>
    <property type="match status" value="1"/>
</dbReference>
<reference evidence="7 8" key="1">
    <citation type="submission" date="2020-04" db="EMBL/GenBank/DDBJ databases">
        <authorList>
            <person name="Klaysubun C."/>
            <person name="Duangmal K."/>
            <person name="Lipun K."/>
        </authorList>
    </citation>
    <scope>NUCLEOTIDE SEQUENCE [LARGE SCALE GENOMIC DNA]</scope>
    <source>
        <strain evidence="7 8">K10HN5</strain>
    </source>
</reference>
<evidence type="ECO:0000313" key="7">
    <source>
        <dbReference type="EMBL" id="NMH97846.1"/>
    </source>
</evidence>
<keyword evidence="2 5" id="KW-0812">Transmembrane</keyword>
<gene>
    <name evidence="7" type="ORF">HF526_11060</name>
</gene>
<sequence length="202" mass="20460">MVLLLNLLLIAGLVIVGLRAHSLGVVAAGADYLADAAAIGVSLLAIWLAHKPPSGRRPGGYPNATIIAAMVNGGWLLVLSALVIVAAIQRLMSGAPSVEGLPMLIVSAVAAAVMLIGALILRGDPGIDDDHGDDLNVKAVLLDTAADAAAAGGIALSGAVILSTGGLYWLDPAMALIIATVVGYQALKLMRKVVTALRPSRR</sequence>
<feature type="transmembrane region" description="Helical" evidence="5">
    <location>
        <begin position="61"/>
        <end position="88"/>
    </location>
</feature>
<dbReference type="InterPro" id="IPR002524">
    <property type="entry name" value="Cation_efflux"/>
</dbReference>
<dbReference type="Proteomes" id="UP000820669">
    <property type="component" value="Unassembled WGS sequence"/>
</dbReference>
<evidence type="ECO:0000256" key="2">
    <source>
        <dbReference type="ARBA" id="ARBA00022692"/>
    </source>
</evidence>
<evidence type="ECO:0000256" key="5">
    <source>
        <dbReference type="SAM" id="Phobius"/>
    </source>
</evidence>
<protein>
    <submittedName>
        <fullName evidence="7">Cation transporter</fullName>
    </submittedName>
</protein>
<evidence type="ECO:0000256" key="4">
    <source>
        <dbReference type="ARBA" id="ARBA00023136"/>
    </source>
</evidence>
<feature type="domain" description="Cation efflux protein transmembrane" evidence="6">
    <location>
        <begin position="2"/>
        <end position="197"/>
    </location>
</feature>
<evidence type="ECO:0000259" key="6">
    <source>
        <dbReference type="Pfam" id="PF01545"/>
    </source>
</evidence>
<dbReference type="InterPro" id="IPR050681">
    <property type="entry name" value="CDF/SLC30A"/>
</dbReference>
<dbReference type="NCBIfam" id="TIGR01297">
    <property type="entry name" value="CDF"/>
    <property type="match status" value="1"/>
</dbReference>
<evidence type="ECO:0000256" key="3">
    <source>
        <dbReference type="ARBA" id="ARBA00022989"/>
    </source>
</evidence>
<feature type="transmembrane region" description="Helical" evidence="5">
    <location>
        <begin position="32"/>
        <end position="49"/>
    </location>
</feature>
<feature type="transmembrane region" description="Helical" evidence="5">
    <location>
        <begin position="100"/>
        <end position="121"/>
    </location>
</feature>
<comment type="subcellular location">
    <subcellularLocation>
        <location evidence="1">Membrane</location>
        <topology evidence="1">Multi-pass membrane protein</topology>
    </subcellularLocation>
</comment>
<name>A0ABX1SBW3_9PSEU</name>
<dbReference type="PANTHER" id="PTHR11562">
    <property type="entry name" value="CATION EFFLUX PROTEIN/ ZINC TRANSPORTER"/>
    <property type="match status" value="1"/>
</dbReference>
<accession>A0ABX1SBW3</accession>
<feature type="transmembrane region" description="Helical" evidence="5">
    <location>
        <begin position="141"/>
        <end position="162"/>
    </location>
</feature>
<comment type="caution">
    <text evidence="7">The sequence shown here is derived from an EMBL/GenBank/DDBJ whole genome shotgun (WGS) entry which is preliminary data.</text>
</comment>
<dbReference type="InterPro" id="IPR058533">
    <property type="entry name" value="Cation_efflux_TM"/>
</dbReference>
<evidence type="ECO:0000256" key="1">
    <source>
        <dbReference type="ARBA" id="ARBA00004141"/>
    </source>
</evidence>
<dbReference type="PANTHER" id="PTHR11562:SF17">
    <property type="entry name" value="RE54080P-RELATED"/>
    <property type="match status" value="1"/>
</dbReference>
<dbReference type="EMBL" id="JAAXLA010000016">
    <property type="protein sequence ID" value="NMH97846.1"/>
    <property type="molecule type" value="Genomic_DNA"/>
</dbReference>
<keyword evidence="8" id="KW-1185">Reference proteome</keyword>
<keyword evidence="4 5" id="KW-0472">Membrane</keyword>
<keyword evidence="3 5" id="KW-1133">Transmembrane helix</keyword>
<dbReference type="InterPro" id="IPR027469">
    <property type="entry name" value="Cation_efflux_TMD_sf"/>
</dbReference>